<sequence>MEYYKYKSLNEFAIKGLKYKSPEKLNRLKDPKNKPSVEILIDISNMFDINIDWLLTGRGPMLRDQVPQAVPSPTGVPLIPAEALAGYGAGELVITEHMIEHRYVIPEFRSATCIIRVKGDSMSPTYLPGDMIAIKKIDAKTFIQWNKPHVLDTVQGILIKRVLQSESGYILRSDNPSYPDITVPSKEVYNMYLILGLIRFE</sequence>
<dbReference type="EMBL" id="BHZE01000001">
    <property type="protein sequence ID" value="GCD76671.1"/>
    <property type="molecule type" value="Genomic_DNA"/>
</dbReference>
<keyword evidence="2" id="KW-0238">DNA-binding</keyword>
<dbReference type="OrthoDB" id="1467636at2"/>
<dbReference type="Gene3D" id="1.10.260.40">
    <property type="entry name" value="lambda repressor-like DNA-binding domains"/>
    <property type="match status" value="1"/>
</dbReference>
<dbReference type="Pfam" id="PF00717">
    <property type="entry name" value="Peptidase_S24"/>
    <property type="match status" value="1"/>
</dbReference>
<evidence type="ECO:0000256" key="1">
    <source>
        <dbReference type="ARBA" id="ARBA00023015"/>
    </source>
</evidence>
<dbReference type="CDD" id="cd06462">
    <property type="entry name" value="Peptidase_S24_S26"/>
    <property type="match status" value="1"/>
</dbReference>
<keyword evidence="6" id="KW-1185">Reference proteome</keyword>
<comment type="caution">
    <text evidence="5">The sequence shown here is derived from an EMBL/GenBank/DDBJ whole genome shotgun (WGS) entry which is preliminary data.</text>
</comment>
<dbReference type="InterPro" id="IPR010982">
    <property type="entry name" value="Lambda_DNA-bd_dom_sf"/>
</dbReference>
<evidence type="ECO:0000259" key="4">
    <source>
        <dbReference type="PROSITE" id="PS50943"/>
    </source>
</evidence>
<evidence type="ECO:0000256" key="2">
    <source>
        <dbReference type="ARBA" id="ARBA00023125"/>
    </source>
</evidence>
<dbReference type="PROSITE" id="PS50943">
    <property type="entry name" value="HTH_CROC1"/>
    <property type="match status" value="1"/>
</dbReference>
<name>A0A401XI52_9FLAO</name>
<evidence type="ECO:0000313" key="6">
    <source>
        <dbReference type="Proteomes" id="UP000286715"/>
    </source>
</evidence>
<proteinExistence type="predicted"/>
<reference evidence="5 6" key="1">
    <citation type="submission" date="2018-11" db="EMBL/GenBank/DDBJ databases">
        <title>Schleiferia aggregans sp. nov., a moderately thermophilic heterotrophic bacterium isolated from microbial mats at a terrestrial hot spring.</title>
        <authorList>
            <person name="Iino T."/>
            <person name="Ohkuma M."/>
            <person name="Haruta S."/>
        </authorList>
    </citation>
    <scope>NUCLEOTIDE SEQUENCE [LARGE SCALE GENOMIC DNA]</scope>
    <source>
        <strain evidence="5 6">LA</strain>
    </source>
</reference>
<organism evidence="5 6">
    <name type="scientific">Thermaurantimonas aggregans</name>
    <dbReference type="NCBI Taxonomy" id="2173829"/>
    <lineage>
        <taxon>Bacteria</taxon>
        <taxon>Pseudomonadati</taxon>
        <taxon>Bacteroidota</taxon>
        <taxon>Flavobacteriia</taxon>
        <taxon>Flavobacteriales</taxon>
        <taxon>Schleiferiaceae</taxon>
        <taxon>Thermaurantimonas</taxon>
    </lineage>
</organism>
<evidence type="ECO:0000313" key="5">
    <source>
        <dbReference type="EMBL" id="GCD76671.1"/>
    </source>
</evidence>
<evidence type="ECO:0000256" key="3">
    <source>
        <dbReference type="ARBA" id="ARBA00023163"/>
    </source>
</evidence>
<dbReference type="InterPro" id="IPR036286">
    <property type="entry name" value="LexA/Signal_pep-like_sf"/>
</dbReference>
<feature type="domain" description="HTH cro/C1-type" evidence="4">
    <location>
        <begin position="32"/>
        <end position="54"/>
    </location>
</feature>
<dbReference type="InterPro" id="IPR001387">
    <property type="entry name" value="Cro/C1-type_HTH"/>
</dbReference>
<dbReference type="SUPFAM" id="SSF51306">
    <property type="entry name" value="LexA/Signal peptidase"/>
    <property type="match status" value="1"/>
</dbReference>
<protein>
    <recommendedName>
        <fullName evidence="4">HTH cro/C1-type domain-containing protein</fullName>
    </recommendedName>
</protein>
<dbReference type="RefSeq" id="WP_160160469.1">
    <property type="nucleotide sequence ID" value="NZ_BHZE01000001.1"/>
</dbReference>
<dbReference type="GO" id="GO:0003677">
    <property type="term" value="F:DNA binding"/>
    <property type="evidence" value="ECO:0007669"/>
    <property type="project" value="UniProtKB-KW"/>
</dbReference>
<dbReference type="PANTHER" id="PTHR40661:SF1">
    <property type="entry name" value="HTH CRO_C1-TYPE DOMAIN-CONTAINING PROTEIN"/>
    <property type="match status" value="1"/>
</dbReference>
<dbReference type="Gene3D" id="2.10.109.10">
    <property type="entry name" value="Umud Fragment, subunit A"/>
    <property type="match status" value="1"/>
</dbReference>
<dbReference type="InterPro" id="IPR015927">
    <property type="entry name" value="Peptidase_S24_S26A/B/C"/>
</dbReference>
<dbReference type="Proteomes" id="UP000286715">
    <property type="component" value="Unassembled WGS sequence"/>
</dbReference>
<dbReference type="AlphaFoldDB" id="A0A401XI52"/>
<keyword evidence="3" id="KW-0804">Transcription</keyword>
<accession>A0A401XI52</accession>
<gene>
    <name evidence="5" type="ORF">JCM31826_01530</name>
</gene>
<dbReference type="PANTHER" id="PTHR40661">
    <property type="match status" value="1"/>
</dbReference>
<keyword evidence="1" id="KW-0805">Transcription regulation</keyword>